<keyword evidence="5" id="KW-1185">Reference proteome</keyword>
<keyword evidence="2" id="KW-0067">ATP-binding</keyword>
<reference evidence="4 5" key="1">
    <citation type="submission" date="2017-12" db="EMBL/GenBank/DDBJ databases">
        <title>Chromulinavorax destructans is a abundant pathogen of dominant heterotrophic picoflagllates.</title>
        <authorList>
            <person name="Deeg C.M."/>
            <person name="Zimmer M."/>
            <person name="Suttle C.A."/>
        </authorList>
    </citation>
    <scope>NUCLEOTIDE SEQUENCE [LARGE SCALE GENOMIC DNA]</scope>
    <source>
        <strain evidence="4 5">SeV1</strain>
    </source>
</reference>
<evidence type="ECO:0000259" key="3">
    <source>
        <dbReference type="SMART" id="SM00382"/>
    </source>
</evidence>
<keyword evidence="4" id="KW-0347">Helicase</keyword>
<dbReference type="GO" id="GO:0043139">
    <property type="term" value="F:5'-3' DNA helicase activity"/>
    <property type="evidence" value="ECO:0007669"/>
    <property type="project" value="InterPro"/>
</dbReference>
<accession>A0A345ZBC0</accession>
<dbReference type="Gene3D" id="1.10.10.2220">
    <property type="match status" value="1"/>
</dbReference>
<dbReference type="AlphaFoldDB" id="A0A345ZBC0"/>
<dbReference type="PANTHER" id="PTHR43788">
    <property type="entry name" value="DNA2/NAM7 HELICASE FAMILY MEMBER"/>
    <property type="match status" value="1"/>
</dbReference>
<dbReference type="GO" id="GO:0006310">
    <property type="term" value="P:DNA recombination"/>
    <property type="evidence" value="ECO:0007669"/>
    <property type="project" value="InterPro"/>
</dbReference>
<gene>
    <name evidence="4" type="ORF">C0J27_02410</name>
</gene>
<dbReference type="InterPro" id="IPR010994">
    <property type="entry name" value="RuvA_2-like"/>
</dbReference>
<dbReference type="Gene3D" id="2.30.30.940">
    <property type="match status" value="1"/>
</dbReference>
<dbReference type="CDD" id="cd18809">
    <property type="entry name" value="SF1_C_RecD"/>
    <property type="match status" value="1"/>
</dbReference>
<dbReference type="CDD" id="cd17933">
    <property type="entry name" value="DEXSc_RecD-like"/>
    <property type="match status" value="1"/>
</dbReference>
<keyword evidence="1" id="KW-0547">Nucleotide-binding</keyword>
<dbReference type="SMART" id="SM00382">
    <property type="entry name" value="AAA"/>
    <property type="match status" value="1"/>
</dbReference>
<dbReference type="EMBL" id="CP025544">
    <property type="protein sequence ID" value="AXK60587.1"/>
    <property type="molecule type" value="Genomic_DNA"/>
</dbReference>
<protein>
    <submittedName>
        <fullName evidence="4">ATP-dependent RecD-like DNA helicase</fullName>
    </submittedName>
</protein>
<dbReference type="SUPFAM" id="SSF52540">
    <property type="entry name" value="P-loop containing nucleoside triphosphate hydrolases"/>
    <property type="match status" value="2"/>
</dbReference>
<dbReference type="InterPro" id="IPR055446">
    <property type="entry name" value="RecD2_N_OB"/>
</dbReference>
<dbReference type="PANTHER" id="PTHR43788:SF6">
    <property type="entry name" value="DNA HELICASE B"/>
    <property type="match status" value="1"/>
</dbReference>
<dbReference type="InterPro" id="IPR041451">
    <property type="entry name" value="RecD2_SH13"/>
</dbReference>
<dbReference type="Pfam" id="PF14490">
    <property type="entry name" value="HHH_RecD2"/>
    <property type="match status" value="1"/>
</dbReference>
<dbReference type="InterPro" id="IPR006345">
    <property type="entry name" value="RecD2"/>
</dbReference>
<dbReference type="GO" id="GO:0003677">
    <property type="term" value="F:DNA binding"/>
    <property type="evidence" value="ECO:0007669"/>
    <property type="project" value="InterPro"/>
</dbReference>
<dbReference type="Pfam" id="PF23139">
    <property type="entry name" value="OB_YrrC"/>
    <property type="match status" value="1"/>
</dbReference>
<dbReference type="HAMAP" id="MF_01488">
    <property type="entry name" value="RecD2"/>
    <property type="match status" value="1"/>
</dbReference>
<evidence type="ECO:0000313" key="4">
    <source>
        <dbReference type="EMBL" id="AXK60587.1"/>
    </source>
</evidence>
<dbReference type="Gene3D" id="1.10.150.20">
    <property type="entry name" value="5' to 3' exonuclease, C-terminal subdomain"/>
    <property type="match status" value="1"/>
</dbReference>
<sequence length="723" mass="81941">MTEDEIFGLIDRFVYQNAETGFAILILKTKEKLPVTVTGNFVNIHEGQELYVKGAWVYNQKFGKQFQSTSYYSKLPNNIAGLKKYLGSGLIKGIGKSYADKIVNHFKEKTLMIIDSMPHRLSEIPGIGSKRVEQITQSWSDQKYIAEIMIFLQDKGVTTTYATKIYKKYKNNSIPLLTEDPYRLIYDIWGIGFKTADMIAQNLGFELSSVKRVKAGILFNLHEATKQGHLYQELSTLKNSTFHLLDLHADLHAAQMKHALHQLHDEEKIKLITYNNEHFLTTTAFYFSEKSLATKIQAIVEYPSPHTFNMNTLYKKLQEHQHIQLNEQQQLGVLGTFQHKISVITGGPGTGKTTVIKALLTLLEQENMRYKLAAPTGRAAKKMMEGTGRPATTIHRLLEVDPANMQFKHNDQNALEVDFLIIDEASMIDIFLALAIIKATPLPAHIIFIGDIHQLPSVGPGNFLHDLIASKKAPTTTLSQIFRQAQNSMIITNAYKINQGEMPSTDLPDCKKDFYFIKEDNPENVMGHIKTILLEKLPRHHINSSQAIILSPMHKGAVGTQQLNHDLQLLLNPEQKASLTYAGTTFKLHDRVMQIKNNYDKKVFNGDVGVIDTIDPEEKIVSISFDYTNAVYSFDELNELSLAYALTIHKSQGSEYEAVIIPIFMQHFTLLQRNLIYTAITRAKKLCFFIGQPKAVAMAVKNNKTIERLSFLNRFLTEDIACR</sequence>
<dbReference type="InterPro" id="IPR027785">
    <property type="entry name" value="UvrD-like_helicase_C"/>
</dbReference>
<proteinExistence type="inferred from homology"/>
<dbReference type="OrthoDB" id="9803432at2"/>
<organism evidence="4 5">
    <name type="scientific">Candidatus Chromulinivorax destructor</name>
    <dbReference type="NCBI Taxonomy" id="2066483"/>
    <lineage>
        <taxon>Bacteria</taxon>
        <taxon>Candidatus Babelota</taxon>
        <taxon>Candidatus Babeliae</taxon>
        <taxon>Candidatus Babeliales</taxon>
        <taxon>Candidatus Chromulinivoraceae</taxon>
        <taxon>Candidatus Chromulinivorax</taxon>
    </lineage>
</organism>
<dbReference type="GO" id="GO:0009338">
    <property type="term" value="C:exodeoxyribonuclease V complex"/>
    <property type="evidence" value="ECO:0007669"/>
    <property type="project" value="TreeGrafter"/>
</dbReference>
<name>A0A345ZBC0_9BACT</name>
<dbReference type="Pfam" id="PF13538">
    <property type="entry name" value="UvrD_C_2"/>
    <property type="match status" value="1"/>
</dbReference>
<dbReference type="InterPro" id="IPR029493">
    <property type="entry name" value="RecD2-like_HHH"/>
</dbReference>
<dbReference type="Proteomes" id="UP000254834">
    <property type="component" value="Chromosome"/>
</dbReference>
<evidence type="ECO:0000256" key="2">
    <source>
        <dbReference type="ARBA" id="ARBA00022840"/>
    </source>
</evidence>
<keyword evidence="4" id="KW-0378">Hydrolase</keyword>
<dbReference type="Gene3D" id="3.40.50.300">
    <property type="entry name" value="P-loop containing nucleotide triphosphate hydrolases"/>
    <property type="match status" value="2"/>
</dbReference>
<dbReference type="NCBIfam" id="TIGR01448">
    <property type="entry name" value="recD_rel"/>
    <property type="match status" value="1"/>
</dbReference>
<dbReference type="Pfam" id="PF18335">
    <property type="entry name" value="SH3_13"/>
    <property type="match status" value="1"/>
</dbReference>
<dbReference type="InterPro" id="IPR027417">
    <property type="entry name" value="P-loop_NTPase"/>
</dbReference>
<dbReference type="InterPro" id="IPR050534">
    <property type="entry name" value="Coronavir_polyprotein_1ab"/>
</dbReference>
<dbReference type="GO" id="GO:0005524">
    <property type="term" value="F:ATP binding"/>
    <property type="evidence" value="ECO:0007669"/>
    <property type="project" value="UniProtKB-KW"/>
</dbReference>
<dbReference type="Pfam" id="PF13245">
    <property type="entry name" value="AAA_19"/>
    <property type="match status" value="1"/>
</dbReference>
<dbReference type="GO" id="GO:0017116">
    <property type="term" value="F:single-stranded DNA helicase activity"/>
    <property type="evidence" value="ECO:0007669"/>
    <property type="project" value="TreeGrafter"/>
</dbReference>
<dbReference type="Pfam" id="PF14520">
    <property type="entry name" value="HHH_5"/>
    <property type="match status" value="1"/>
</dbReference>
<dbReference type="SUPFAM" id="SSF47781">
    <property type="entry name" value="RuvA domain 2-like"/>
    <property type="match status" value="1"/>
</dbReference>
<feature type="domain" description="AAA+ ATPase" evidence="3">
    <location>
        <begin position="338"/>
        <end position="460"/>
    </location>
</feature>
<evidence type="ECO:0000256" key="1">
    <source>
        <dbReference type="ARBA" id="ARBA00022741"/>
    </source>
</evidence>
<dbReference type="KEGG" id="cdes:C0J27_02410"/>
<evidence type="ECO:0000313" key="5">
    <source>
        <dbReference type="Proteomes" id="UP000254834"/>
    </source>
</evidence>
<dbReference type="RefSeq" id="WP_115585602.1">
    <property type="nucleotide sequence ID" value="NZ_CP025544.1"/>
</dbReference>
<dbReference type="InterPro" id="IPR003593">
    <property type="entry name" value="AAA+_ATPase"/>
</dbReference>